<reference evidence="3 4" key="1">
    <citation type="submission" date="2024-01" db="EMBL/GenBank/DDBJ databases">
        <authorList>
            <person name="Allen C."/>
            <person name="Tagirdzhanova G."/>
        </authorList>
    </citation>
    <scope>NUCLEOTIDE SEQUENCE [LARGE SCALE GENOMIC DNA]</scope>
</reference>
<feature type="transmembrane region" description="Helical" evidence="2">
    <location>
        <begin position="141"/>
        <end position="165"/>
    </location>
</feature>
<feature type="compositionally biased region" description="Low complexity" evidence="1">
    <location>
        <begin position="37"/>
        <end position="46"/>
    </location>
</feature>
<protein>
    <submittedName>
        <fullName evidence="3">Uncharacterized protein</fullName>
    </submittedName>
</protein>
<keyword evidence="2" id="KW-0812">Transmembrane</keyword>
<feature type="region of interest" description="Disordered" evidence="1">
    <location>
        <begin position="284"/>
        <end position="306"/>
    </location>
</feature>
<keyword evidence="2" id="KW-0472">Membrane</keyword>
<feature type="transmembrane region" description="Helical" evidence="2">
    <location>
        <begin position="101"/>
        <end position="120"/>
    </location>
</feature>
<evidence type="ECO:0000256" key="2">
    <source>
        <dbReference type="SAM" id="Phobius"/>
    </source>
</evidence>
<sequence length="552" mass="58248">MAKDDDDEAGPSLAAIRARLKKWPWGGSKSKEEDDSSASSSPNKSPGGLYVAPPWLPLPKIVMAAFGLNLLFLMIGLIVASLVLGGTISITAKAIGLTQSLVLISSIFSLAYMVVHMLAARRPDPVEGLTSKKRTSRHTRIIMLGRITTGLWAVSLLAVAITLASLPADSQTSRSPLQAGLAACIMDCLDMTVVLLVVERTTQPFVLPWLTPPVPEAQTLAAKALIDGILGDGVSGHPYAGSEAPTTATEADAMAIAADSRSSSDGEEPVIIPKRKMRVTIQEVPDGQDEDPTVSTSTLAPPPSLGGEMFGQPSAATLVERQEIWNRVDEGNSAKASSIKLPPHPSTFFPSQQHQIQPVPPIPPQHMYGIPPGATFMQPMPSPFQYYPPQPTFLPPMHMQTAPYPPTPPAAPPAAVPARPPLSRAAGSGLPRYNYTPALSTVPSTVPSPVPTMNAGGGGPRPMMYDAGRMQSYATYVGSMGGGSSNSARSDGAQSVPPITGPMGARPPPPPPVKGKRLFDKAVQGLKANEKRNEPVWDDYSTIHVPGSFVDM</sequence>
<evidence type="ECO:0000256" key="1">
    <source>
        <dbReference type="SAM" id="MobiDB-lite"/>
    </source>
</evidence>
<organism evidence="3 4">
    <name type="scientific">Sporothrix bragantina</name>
    <dbReference type="NCBI Taxonomy" id="671064"/>
    <lineage>
        <taxon>Eukaryota</taxon>
        <taxon>Fungi</taxon>
        <taxon>Dikarya</taxon>
        <taxon>Ascomycota</taxon>
        <taxon>Pezizomycotina</taxon>
        <taxon>Sordariomycetes</taxon>
        <taxon>Sordariomycetidae</taxon>
        <taxon>Ophiostomatales</taxon>
        <taxon>Ophiostomataceae</taxon>
        <taxon>Sporothrix</taxon>
    </lineage>
</organism>
<gene>
    <name evidence="3" type="ORF">SBRCBS47491_005840</name>
</gene>
<proteinExistence type="predicted"/>
<feature type="region of interest" description="Disordered" evidence="1">
    <location>
        <begin position="24"/>
        <end position="46"/>
    </location>
</feature>
<keyword evidence="2" id="KW-1133">Transmembrane helix</keyword>
<evidence type="ECO:0000313" key="3">
    <source>
        <dbReference type="EMBL" id="CAK7225301.1"/>
    </source>
</evidence>
<dbReference type="EMBL" id="CAWUHC010000053">
    <property type="protein sequence ID" value="CAK7225301.1"/>
    <property type="molecule type" value="Genomic_DNA"/>
</dbReference>
<name>A0ABP0C108_9PEZI</name>
<keyword evidence="4" id="KW-1185">Reference proteome</keyword>
<feature type="region of interest" description="Disordered" evidence="1">
    <location>
        <begin position="482"/>
        <end position="517"/>
    </location>
</feature>
<dbReference type="Proteomes" id="UP001642406">
    <property type="component" value="Unassembled WGS sequence"/>
</dbReference>
<comment type="caution">
    <text evidence="3">The sequence shown here is derived from an EMBL/GenBank/DDBJ whole genome shotgun (WGS) entry which is preliminary data.</text>
</comment>
<accession>A0ABP0C108</accession>
<evidence type="ECO:0000313" key="4">
    <source>
        <dbReference type="Proteomes" id="UP001642406"/>
    </source>
</evidence>
<feature type="transmembrane region" description="Helical" evidence="2">
    <location>
        <begin position="70"/>
        <end position="95"/>
    </location>
</feature>